<name>A0A431EB07_CAMJU</name>
<gene>
    <name evidence="1" type="ORF">C3H57_08455</name>
</gene>
<organism evidence="1 2">
    <name type="scientific">Campylobacter jejuni</name>
    <dbReference type="NCBI Taxonomy" id="197"/>
    <lineage>
        <taxon>Bacteria</taxon>
        <taxon>Pseudomonadati</taxon>
        <taxon>Campylobacterota</taxon>
        <taxon>Epsilonproteobacteria</taxon>
        <taxon>Campylobacterales</taxon>
        <taxon>Campylobacteraceae</taxon>
        <taxon>Campylobacter</taxon>
    </lineage>
</organism>
<accession>A0A431EB07</accession>
<reference evidence="1 2" key="1">
    <citation type="journal article" date="2019" name="Appl. Environ. Microbiol.">
        <title>Population genetics and characterization of Campylobacter jejuni isolates in western jackdaws and game birds in Finland.</title>
        <authorList>
            <person name="Kovanen S."/>
            <person name="Rossi M."/>
            <person name="Pohja-Mykra M."/>
            <person name="Nieminen T."/>
            <person name="Raunio-Saarnisto M."/>
            <person name="Sauvala M."/>
            <person name="Fredriksson-Ahomaa M."/>
            <person name="Hanninen M.L."/>
            <person name="Kivisto R."/>
        </authorList>
    </citation>
    <scope>NUCLEOTIDE SEQUENCE [LARGE SCALE GENOMIC DNA]</scope>
    <source>
        <strain evidence="1 2">CB313</strain>
    </source>
</reference>
<proteinExistence type="predicted"/>
<dbReference type="Proteomes" id="UP000288507">
    <property type="component" value="Unassembled WGS sequence"/>
</dbReference>
<dbReference type="AlphaFoldDB" id="A0A431EB07"/>
<sequence>MTYFSTAIETSGLDRNKDEILELCLIPENTAIPLDIENSFLFNCVILHDPFPSLPLASLDLYISNGLLLNMTEPDNYKSSLQLVKEIVESHRLDKGFKLLEPQTRSVLLSSFRSLRVRSYEEATVLLYAYIYLLTNFFRNEYSLTPSVTRHIDKINYQIKMMGDSIAIFTLPFIHSKNLFQLNSVPKGFEFLHDIEICTYSDGIDPAHINIDWLSGSEPILRTKVETNRPLEYCKTTIQLLRPHYT</sequence>
<dbReference type="EMBL" id="PRBV01000014">
    <property type="protein sequence ID" value="RTJ78327.1"/>
    <property type="molecule type" value="Genomic_DNA"/>
</dbReference>
<dbReference type="RefSeq" id="WP_126232444.1">
    <property type="nucleotide sequence ID" value="NZ_PRBV01000014.1"/>
</dbReference>
<protein>
    <submittedName>
        <fullName evidence="1">Uncharacterized protein</fullName>
    </submittedName>
</protein>
<evidence type="ECO:0000313" key="1">
    <source>
        <dbReference type="EMBL" id="RTJ78327.1"/>
    </source>
</evidence>
<evidence type="ECO:0000313" key="2">
    <source>
        <dbReference type="Proteomes" id="UP000288507"/>
    </source>
</evidence>
<comment type="caution">
    <text evidence="1">The sequence shown here is derived from an EMBL/GenBank/DDBJ whole genome shotgun (WGS) entry which is preliminary data.</text>
</comment>